<dbReference type="PANTHER" id="PTHR11537">
    <property type="entry name" value="VOLTAGE-GATED POTASSIUM CHANNEL"/>
    <property type="match status" value="1"/>
</dbReference>
<evidence type="ECO:0000256" key="2">
    <source>
        <dbReference type="ARBA" id="ARBA00022448"/>
    </source>
</evidence>
<keyword evidence="7" id="KW-0630">Potassium</keyword>
<evidence type="ECO:0000256" key="13">
    <source>
        <dbReference type="SAM" id="Phobius"/>
    </source>
</evidence>
<evidence type="ECO:0000259" key="14">
    <source>
        <dbReference type="Pfam" id="PF00520"/>
    </source>
</evidence>
<dbReference type="InterPro" id="IPR027359">
    <property type="entry name" value="Volt_channel_dom_sf"/>
</dbReference>
<evidence type="ECO:0000256" key="9">
    <source>
        <dbReference type="ARBA" id="ARBA00023065"/>
    </source>
</evidence>
<accession>A0A210Q5I4</accession>
<feature type="transmembrane region" description="Helical" evidence="13">
    <location>
        <begin position="134"/>
        <end position="157"/>
    </location>
</feature>
<dbReference type="PRINTS" id="PR00169">
    <property type="entry name" value="KCHANNEL"/>
</dbReference>
<sequence>MVSTSDTVTVPDPPSGRQKLSPNGASIDLGNISPSNWEEWKEKHSSGQEWSTWNETVSDNMFINASRRPFVRRMFAGAFDTVIPEAAQTKLLTLSTATNTEQCVYIYIEYASNAFFSVELLLRLFSFPWTPRNVFCFQNIIEMIVLAAVYIRGLMYLILAEDYHDDIDFLLYVQMLRVLRLLRLLENVTAYRVLCYTLKVGKRDMFIMLLYVLIGVLFFSNVMYVVERREDFPSIPATWWWSVITMTTVGYGDMIPKTAVGKIIGTICALSGVFMFSLIIPIFVNTFLSLYQFADVQSRDTSDKNQYLLVTDRDLDDIVTSVNTIKENGDCPKRQCVKTESV</sequence>
<evidence type="ECO:0000256" key="3">
    <source>
        <dbReference type="ARBA" id="ARBA00022538"/>
    </source>
</evidence>
<keyword evidence="2" id="KW-0813">Transport</keyword>
<dbReference type="AlphaFoldDB" id="A0A210Q5I4"/>
<dbReference type="STRING" id="6573.A0A210Q5I4"/>
<keyword evidence="5" id="KW-0631">Potassium channel</keyword>
<dbReference type="GO" id="GO:0005249">
    <property type="term" value="F:voltage-gated potassium channel activity"/>
    <property type="evidence" value="ECO:0007669"/>
    <property type="project" value="InterPro"/>
</dbReference>
<keyword evidence="6" id="KW-0851">Voltage-gated channel</keyword>
<comment type="caution">
    <text evidence="15">The sequence shown here is derived from an EMBL/GenBank/DDBJ whole genome shotgun (WGS) entry which is preliminary data.</text>
</comment>
<keyword evidence="3" id="KW-0633">Potassium transport</keyword>
<evidence type="ECO:0000256" key="12">
    <source>
        <dbReference type="SAM" id="MobiDB-lite"/>
    </source>
</evidence>
<evidence type="ECO:0000256" key="8">
    <source>
        <dbReference type="ARBA" id="ARBA00022989"/>
    </source>
</evidence>
<evidence type="ECO:0000256" key="7">
    <source>
        <dbReference type="ARBA" id="ARBA00022958"/>
    </source>
</evidence>
<organism evidence="15 16">
    <name type="scientific">Mizuhopecten yessoensis</name>
    <name type="common">Japanese scallop</name>
    <name type="synonym">Patinopecten yessoensis</name>
    <dbReference type="NCBI Taxonomy" id="6573"/>
    <lineage>
        <taxon>Eukaryota</taxon>
        <taxon>Metazoa</taxon>
        <taxon>Spiralia</taxon>
        <taxon>Lophotrochozoa</taxon>
        <taxon>Mollusca</taxon>
        <taxon>Bivalvia</taxon>
        <taxon>Autobranchia</taxon>
        <taxon>Pteriomorphia</taxon>
        <taxon>Pectinida</taxon>
        <taxon>Pectinoidea</taxon>
        <taxon>Pectinidae</taxon>
        <taxon>Mizuhopecten</taxon>
    </lineage>
</organism>
<feature type="transmembrane region" description="Helical" evidence="13">
    <location>
        <begin position="238"/>
        <end position="256"/>
    </location>
</feature>
<dbReference type="OrthoDB" id="433309at2759"/>
<feature type="region of interest" description="Disordered" evidence="12">
    <location>
        <begin position="1"/>
        <end position="27"/>
    </location>
</feature>
<reference evidence="15 16" key="1">
    <citation type="journal article" date="2017" name="Nat. Ecol. Evol.">
        <title>Scallop genome provides insights into evolution of bilaterian karyotype and development.</title>
        <authorList>
            <person name="Wang S."/>
            <person name="Zhang J."/>
            <person name="Jiao W."/>
            <person name="Li J."/>
            <person name="Xun X."/>
            <person name="Sun Y."/>
            <person name="Guo X."/>
            <person name="Huan P."/>
            <person name="Dong B."/>
            <person name="Zhang L."/>
            <person name="Hu X."/>
            <person name="Sun X."/>
            <person name="Wang J."/>
            <person name="Zhao C."/>
            <person name="Wang Y."/>
            <person name="Wang D."/>
            <person name="Huang X."/>
            <person name="Wang R."/>
            <person name="Lv J."/>
            <person name="Li Y."/>
            <person name="Zhang Z."/>
            <person name="Liu B."/>
            <person name="Lu W."/>
            <person name="Hui Y."/>
            <person name="Liang J."/>
            <person name="Zhou Z."/>
            <person name="Hou R."/>
            <person name="Li X."/>
            <person name="Liu Y."/>
            <person name="Li H."/>
            <person name="Ning X."/>
            <person name="Lin Y."/>
            <person name="Zhao L."/>
            <person name="Xing Q."/>
            <person name="Dou J."/>
            <person name="Li Y."/>
            <person name="Mao J."/>
            <person name="Guo H."/>
            <person name="Dou H."/>
            <person name="Li T."/>
            <person name="Mu C."/>
            <person name="Jiang W."/>
            <person name="Fu Q."/>
            <person name="Fu X."/>
            <person name="Miao Y."/>
            <person name="Liu J."/>
            <person name="Yu Q."/>
            <person name="Li R."/>
            <person name="Liao H."/>
            <person name="Li X."/>
            <person name="Kong Y."/>
            <person name="Jiang Z."/>
            <person name="Chourrout D."/>
            <person name="Li R."/>
            <person name="Bao Z."/>
        </authorList>
    </citation>
    <scope>NUCLEOTIDE SEQUENCE [LARGE SCALE GENOMIC DNA]</scope>
    <source>
        <strain evidence="15 16">PY_sf001</strain>
    </source>
</reference>
<dbReference type="FunFam" id="1.10.287.70:FF:000028">
    <property type="entry name" value="potassium voltage-gated channel subfamily D member 3"/>
    <property type="match status" value="1"/>
</dbReference>
<feature type="transmembrane region" description="Helical" evidence="13">
    <location>
        <begin position="263"/>
        <end position="284"/>
    </location>
</feature>
<dbReference type="InterPro" id="IPR005821">
    <property type="entry name" value="Ion_trans_dom"/>
</dbReference>
<feature type="transmembrane region" description="Helical" evidence="13">
    <location>
        <begin position="104"/>
        <end position="122"/>
    </location>
</feature>
<keyword evidence="16" id="KW-1185">Reference proteome</keyword>
<keyword evidence="8 13" id="KW-1133">Transmembrane helix</keyword>
<evidence type="ECO:0000256" key="5">
    <source>
        <dbReference type="ARBA" id="ARBA00022826"/>
    </source>
</evidence>
<dbReference type="InterPro" id="IPR028325">
    <property type="entry name" value="VG_K_chnl"/>
</dbReference>
<name>A0A210Q5I4_MIZYE</name>
<keyword evidence="9" id="KW-0406">Ion transport</keyword>
<evidence type="ECO:0000313" key="16">
    <source>
        <dbReference type="Proteomes" id="UP000242188"/>
    </source>
</evidence>
<dbReference type="PANTHER" id="PTHR11537:SF254">
    <property type="entry name" value="POTASSIUM VOLTAGE-GATED CHANNEL PROTEIN SHAB"/>
    <property type="match status" value="1"/>
</dbReference>
<keyword evidence="4 13" id="KW-0812">Transmembrane</keyword>
<dbReference type="Gene3D" id="1.20.120.350">
    <property type="entry name" value="Voltage-gated potassium channels. Chain C"/>
    <property type="match status" value="1"/>
</dbReference>
<dbReference type="Proteomes" id="UP000242188">
    <property type="component" value="Unassembled WGS sequence"/>
</dbReference>
<evidence type="ECO:0000256" key="11">
    <source>
        <dbReference type="ARBA" id="ARBA00023303"/>
    </source>
</evidence>
<dbReference type="EMBL" id="NEDP02004925">
    <property type="protein sequence ID" value="OWF44012.1"/>
    <property type="molecule type" value="Genomic_DNA"/>
</dbReference>
<evidence type="ECO:0000256" key="6">
    <source>
        <dbReference type="ARBA" id="ARBA00022882"/>
    </source>
</evidence>
<dbReference type="GO" id="GO:0001508">
    <property type="term" value="P:action potential"/>
    <property type="evidence" value="ECO:0007669"/>
    <property type="project" value="TreeGrafter"/>
</dbReference>
<feature type="domain" description="Ion transport" evidence="14">
    <location>
        <begin position="103"/>
        <end position="291"/>
    </location>
</feature>
<dbReference type="GO" id="GO:0008076">
    <property type="term" value="C:voltage-gated potassium channel complex"/>
    <property type="evidence" value="ECO:0007669"/>
    <property type="project" value="InterPro"/>
</dbReference>
<keyword evidence="11" id="KW-0407">Ion channel</keyword>
<feature type="transmembrane region" description="Helical" evidence="13">
    <location>
        <begin position="206"/>
        <end position="226"/>
    </location>
</feature>
<evidence type="ECO:0000256" key="1">
    <source>
        <dbReference type="ARBA" id="ARBA00004141"/>
    </source>
</evidence>
<evidence type="ECO:0000313" key="15">
    <source>
        <dbReference type="EMBL" id="OWF44012.1"/>
    </source>
</evidence>
<dbReference type="Gene3D" id="1.10.287.70">
    <property type="match status" value="1"/>
</dbReference>
<keyword evidence="10 13" id="KW-0472">Membrane</keyword>
<dbReference type="Pfam" id="PF00520">
    <property type="entry name" value="Ion_trans"/>
    <property type="match status" value="1"/>
</dbReference>
<proteinExistence type="predicted"/>
<comment type="subcellular location">
    <subcellularLocation>
        <location evidence="1">Membrane</location>
        <topology evidence="1">Multi-pass membrane protein</topology>
    </subcellularLocation>
</comment>
<evidence type="ECO:0000256" key="10">
    <source>
        <dbReference type="ARBA" id="ARBA00023136"/>
    </source>
</evidence>
<evidence type="ECO:0000256" key="4">
    <source>
        <dbReference type="ARBA" id="ARBA00022692"/>
    </source>
</evidence>
<dbReference type="SUPFAM" id="SSF81324">
    <property type="entry name" value="Voltage-gated potassium channels"/>
    <property type="match status" value="1"/>
</dbReference>
<gene>
    <name evidence="15" type="ORF">KP79_PYT21177</name>
</gene>
<protein>
    <submittedName>
        <fullName evidence="15">Potassium voltage-gated channel subfamily S member 1</fullName>
    </submittedName>
</protein>